<proteinExistence type="inferred from homology"/>
<keyword evidence="7 9" id="KW-0539">Nucleus</keyword>
<dbReference type="Pfam" id="PF01423">
    <property type="entry name" value="LSM"/>
    <property type="match status" value="1"/>
</dbReference>
<dbReference type="PANTHER" id="PTHR13829:SF2">
    <property type="entry name" value="U6 SNRNA-ASSOCIATED SM-LIKE PROTEIN LSM2"/>
    <property type="match status" value="1"/>
</dbReference>
<dbReference type="Gene3D" id="2.30.30.100">
    <property type="match status" value="1"/>
</dbReference>
<evidence type="ECO:0000256" key="7">
    <source>
        <dbReference type="ARBA" id="ARBA00023242"/>
    </source>
</evidence>
<keyword evidence="3 9" id="KW-0507">mRNA processing</keyword>
<keyword evidence="8 9" id="KW-0687">Ribonucleoprotein</keyword>
<name>A0A6A6GUU6_VIRVR</name>
<comment type="subcellular location">
    <subcellularLocation>
        <location evidence="1">Nucleus</location>
    </subcellularLocation>
</comment>
<accession>A0A6A6GUU6</accession>
<evidence type="ECO:0000256" key="3">
    <source>
        <dbReference type="ARBA" id="ARBA00022664"/>
    </source>
</evidence>
<evidence type="ECO:0000313" key="11">
    <source>
        <dbReference type="EMBL" id="KAF2229505.1"/>
    </source>
</evidence>
<organism evidence="11 12">
    <name type="scientific">Viridothelium virens</name>
    <name type="common">Speckled blister lichen</name>
    <name type="synonym">Trypethelium virens</name>
    <dbReference type="NCBI Taxonomy" id="1048519"/>
    <lineage>
        <taxon>Eukaryota</taxon>
        <taxon>Fungi</taxon>
        <taxon>Dikarya</taxon>
        <taxon>Ascomycota</taxon>
        <taxon>Pezizomycotina</taxon>
        <taxon>Dothideomycetes</taxon>
        <taxon>Dothideomycetes incertae sedis</taxon>
        <taxon>Trypetheliales</taxon>
        <taxon>Trypetheliaceae</taxon>
        <taxon>Viridothelium</taxon>
    </lineage>
</organism>
<keyword evidence="6 9" id="KW-0508">mRNA splicing</keyword>
<evidence type="ECO:0000256" key="8">
    <source>
        <dbReference type="ARBA" id="ARBA00023274"/>
    </source>
</evidence>
<dbReference type="AlphaFoldDB" id="A0A6A6GUU6"/>
<evidence type="ECO:0000256" key="2">
    <source>
        <dbReference type="ARBA" id="ARBA00006850"/>
    </source>
</evidence>
<dbReference type="GO" id="GO:0000398">
    <property type="term" value="P:mRNA splicing, via spliceosome"/>
    <property type="evidence" value="ECO:0007669"/>
    <property type="project" value="UniProtKB-UniRule"/>
</dbReference>
<dbReference type="InterPro" id="IPR016654">
    <property type="entry name" value="U6_snRNA_Lsm2"/>
</dbReference>
<dbReference type="InterPro" id="IPR010920">
    <property type="entry name" value="LSM_dom_sf"/>
</dbReference>
<evidence type="ECO:0000313" key="12">
    <source>
        <dbReference type="Proteomes" id="UP000800092"/>
    </source>
</evidence>
<feature type="domain" description="Sm" evidence="10">
    <location>
        <begin position="2"/>
        <end position="76"/>
    </location>
</feature>
<dbReference type="OrthoDB" id="10256176at2759"/>
<keyword evidence="12" id="KW-1185">Reference proteome</keyword>
<evidence type="ECO:0000256" key="1">
    <source>
        <dbReference type="ARBA" id="ARBA00004123"/>
    </source>
</evidence>
<dbReference type="GO" id="GO:0005688">
    <property type="term" value="C:U6 snRNP"/>
    <property type="evidence" value="ECO:0007669"/>
    <property type="project" value="TreeGrafter"/>
</dbReference>
<comment type="function">
    <text evidence="9">Component of LSm protein complexes, which are involved in RNA processing and may function in a chaperone-like manner.</text>
</comment>
<dbReference type="SMART" id="SM00651">
    <property type="entry name" value="Sm"/>
    <property type="match status" value="1"/>
</dbReference>
<keyword evidence="4 9" id="KW-0747">Spliceosome</keyword>
<comment type="similarity">
    <text evidence="2 9">Belongs to the snRNP Sm proteins family.</text>
</comment>
<evidence type="ECO:0000256" key="4">
    <source>
        <dbReference type="ARBA" id="ARBA00022728"/>
    </source>
</evidence>
<dbReference type="InterPro" id="IPR001163">
    <property type="entry name" value="Sm_dom_euk/arc"/>
</dbReference>
<dbReference type="PROSITE" id="PS52002">
    <property type="entry name" value="SM"/>
    <property type="match status" value="1"/>
</dbReference>
<evidence type="ECO:0000256" key="6">
    <source>
        <dbReference type="ARBA" id="ARBA00023187"/>
    </source>
</evidence>
<dbReference type="InterPro" id="IPR047575">
    <property type="entry name" value="Sm"/>
</dbReference>
<dbReference type="EMBL" id="ML991862">
    <property type="protein sequence ID" value="KAF2229505.1"/>
    <property type="molecule type" value="Genomic_DNA"/>
</dbReference>
<dbReference type="GO" id="GO:0071013">
    <property type="term" value="C:catalytic step 2 spliceosome"/>
    <property type="evidence" value="ECO:0007669"/>
    <property type="project" value="TreeGrafter"/>
</dbReference>
<dbReference type="PIRSF" id="PIRSF016394">
    <property type="entry name" value="U6_snRNA_Lsm2"/>
    <property type="match status" value="1"/>
</dbReference>
<gene>
    <name evidence="11" type="ORF">EV356DRAFT_510880</name>
</gene>
<dbReference type="GO" id="GO:0003723">
    <property type="term" value="F:RNA binding"/>
    <property type="evidence" value="ECO:0007669"/>
    <property type="project" value="UniProtKB-UniRule"/>
</dbReference>
<dbReference type="GO" id="GO:0071011">
    <property type="term" value="C:precatalytic spliceosome"/>
    <property type="evidence" value="ECO:0007669"/>
    <property type="project" value="TreeGrafter"/>
</dbReference>
<dbReference type="CDD" id="cd01725">
    <property type="entry name" value="LSm2"/>
    <property type="match status" value="1"/>
</dbReference>
<dbReference type="FunFam" id="2.30.30.100:FF:000009">
    <property type="entry name" value="U6 snRNA-associated Sm-like protein LSm2"/>
    <property type="match status" value="1"/>
</dbReference>
<dbReference type="Proteomes" id="UP000800092">
    <property type="component" value="Unassembled WGS sequence"/>
</dbReference>
<evidence type="ECO:0000259" key="10">
    <source>
        <dbReference type="PROSITE" id="PS52002"/>
    </source>
</evidence>
<dbReference type="GO" id="GO:0046540">
    <property type="term" value="C:U4/U6 x U5 tri-snRNP complex"/>
    <property type="evidence" value="ECO:0007669"/>
    <property type="project" value="TreeGrafter"/>
</dbReference>
<evidence type="ECO:0000256" key="9">
    <source>
        <dbReference type="PIRNR" id="PIRNR016394"/>
    </source>
</evidence>
<dbReference type="GO" id="GO:1990726">
    <property type="term" value="C:Lsm1-7-Pat1 complex"/>
    <property type="evidence" value="ECO:0007669"/>
    <property type="project" value="TreeGrafter"/>
</dbReference>
<reference evidence="11" key="1">
    <citation type="journal article" date="2020" name="Stud. Mycol.">
        <title>101 Dothideomycetes genomes: a test case for predicting lifestyles and emergence of pathogens.</title>
        <authorList>
            <person name="Haridas S."/>
            <person name="Albert R."/>
            <person name="Binder M."/>
            <person name="Bloem J."/>
            <person name="Labutti K."/>
            <person name="Salamov A."/>
            <person name="Andreopoulos B."/>
            <person name="Baker S."/>
            <person name="Barry K."/>
            <person name="Bills G."/>
            <person name="Bluhm B."/>
            <person name="Cannon C."/>
            <person name="Castanera R."/>
            <person name="Culley D."/>
            <person name="Daum C."/>
            <person name="Ezra D."/>
            <person name="Gonzalez J."/>
            <person name="Henrissat B."/>
            <person name="Kuo A."/>
            <person name="Liang C."/>
            <person name="Lipzen A."/>
            <person name="Lutzoni F."/>
            <person name="Magnuson J."/>
            <person name="Mondo S."/>
            <person name="Nolan M."/>
            <person name="Ohm R."/>
            <person name="Pangilinan J."/>
            <person name="Park H.-J."/>
            <person name="Ramirez L."/>
            <person name="Alfaro M."/>
            <person name="Sun H."/>
            <person name="Tritt A."/>
            <person name="Yoshinaga Y."/>
            <person name="Zwiers L.-H."/>
            <person name="Turgeon B."/>
            <person name="Goodwin S."/>
            <person name="Spatafora J."/>
            <person name="Crous P."/>
            <person name="Grigoriev I."/>
        </authorList>
    </citation>
    <scope>NUCLEOTIDE SEQUENCE</scope>
    <source>
        <strain evidence="11">Tuck. ex Michener</strain>
    </source>
</reference>
<dbReference type="GO" id="GO:0000932">
    <property type="term" value="C:P-body"/>
    <property type="evidence" value="ECO:0007669"/>
    <property type="project" value="TreeGrafter"/>
</dbReference>
<dbReference type="SUPFAM" id="SSF50182">
    <property type="entry name" value="Sm-like ribonucleoproteins"/>
    <property type="match status" value="1"/>
</dbReference>
<keyword evidence="5 9" id="KW-0694">RNA-binding</keyword>
<protein>
    <recommendedName>
        <fullName evidence="9">LSM complex subunit LSm2</fullName>
    </recommendedName>
</protein>
<dbReference type="PANTHER" id="PTHR13829">
    <property type="entry name" value="SNRNP CORE PROTEIN FAMILY MEMBER"/>
    <property type="match status" value="1"/>
</dbReference>
<sequence>MLFFSFFKTLVDHEVTVELKNDISIRGTLKSVDQFLNIKLDNINVVEEMKYPHLSSVKNVFIRGSVVRYVHLPSGAVDTALLEDATRREATQASARAKQG</sequence>
<evidence type="ECO:0000256" key="5">
    <source>
        <dbReference type="ARBA" id="ARBA00022884"/>
    </source>
</evidence>